<comment type="similarity">
    <text evidence="4">Belongs to the HepT RNase toxin family.</text>
</comment>
<organism evidence="5 6">
    <name type="scientific">Geobacillus stearothermophilus</name>
    <name type="common">Bacillus stearothermophilus</name>
    <dbReference type="NCBI Taxonomy" id="1422"/>
    <lineage>
        <taxon>Bacteria</taxon>
        <taxon>Bacillati</taxon>
        <taxon>Bacillota</taxon>
        <taxon>Bacilli</taxon>
        <taxon>Bacillales</taxon>
        <taxon>Anoxybacillaceae</taxon>
        <taxon>Geobacillus</taxon>
    </lineage>
</organism>
<proteinExistence type="inferred from homology"/>
<dbReference type="EMBL" id="LQYV01000118">
    <property type="protein sequence ID" value="KYD23036.1"/>
    <property type="molecule type" value="Genomic_DNA"/>
</dbReference>
<dbReference type="PANTHER" id="PTHR33397:SF5">
    <property type="entry name" value="RNASE YUTE-RELATED"/>
    <property type="match status" value="1"/>
</dbReference>
<evidence type="ECO:0000313" key="5">
    <source>
        <dbReference type="EMBL" id="KYD23036.1"/>
    </source>
</evidence>
<evidence type="ECO:0000256" key="4">
    <source>
        <dbReference type="ARBA" id="ARBA00024207"/>
    </source>
</evidence>
<dbReference type="Pfam" id="PF01934">
    <property type="entry name" value="HepT-like"/>
    <property type="match status" value="1"/>
</dbReference>
<sequence>MYFVDRNKLEERLRCMEQLMVHYKAQRHWDGALERLALERIAHVLIEAVLDVGNAMIDGFIMRDPGSYNDIIDILTDEQVISAEDGERLKAFIAHRKALVQNYTNVDHAKLLANLNEQLPALEAYPKAVRHYLESELGSVSAFGNESAFGSESMDGKETDNR</sequence>
<evidence type="ECO:0008006" key="7">
    <source>
        <dbReference type="Google" id="ProtNLM"/>
    </source>
</evidence>
<dbReference type="PATRIC" id="fig|1422.18.peg.1014"/>
<dbReference type="AlphaFoldDB" id="A0A150MEY6"/>
<protein>
    <recommendedName>
        <fullName evidence="7">DUF86 domain-containing protein</fullName>
    </recommendedName>
</protein>
<name>A0A150MEY6_GEOSE</name>
<dbReference type="RefSeq" id="WP_061567574.1">
    <property type="nucleotide sequence ID" value="NZ_LQYV01000118.1"/>
</dbReference>
<dbReference type="PANTHER" id="PTHR33397">
    <property type="entry name" value="UPF0331 PROTEIN YUTE"/>
    <property type="match status" value="1"/>
</dbReference>
<evidence type="ECO:0000256" key="1">
    <source>
        <dbReference type="ARBA" id="ARBA00022649"/>
    </source>
</evidence>
<comment type="caution">
    <text evidence="5">The sequence shown here is derived from an EMBL/GenBank/DDBJ whole genome shotgun (WGS) entry which is preliminary data.</text>
</comment>
<dbReference type="Proteomes" id="UP000075424">
    <property type="component" value="Unassembled WGS sequence"/>
</dbReference>
<dbReference type="GO" id="GO:0110001">
    <property type="term" value="C:toxin-antitoxin complex"/>
    <property type="evidence" value="ECO:0007669"/>
    <property type="project" value="InterPro"/>
</dbReference>
<keyword evidence="1" id="KW-1277">Toxin-antitoxin system</keyword>
<dbReference type="Gene3D" id="1.20.120.580">
    <property type="entry name" value="bsu32300-like"/>
    <property type="match status" value="1"/>
</dbReference>
<dbReference type="InterPro" id="IPR052379">
    <property type="entry name" value="Type_VII_TA_RNase"/>
</dbReference>
<reference evidence="5 6" key="1">
    <citation type="submission" date="2016-01" db="EMBL/GenBank/DDBJ databases">
        <title>Draft Genome Sequences of Seven Thermophilic Sporeformers Isolated from Foods.</title>
        <authorList>
            <person name="Berendsen E.M."/>
            <person name="Wells-Bennik M.H."/>
            <person name="Krawcyk A.O."/>
            <person name="De Jong A."/>
            <person name="Holsappel S."/>
            <person name="Eijlander R.T."/>
            <person name="Kuipers O.P."/>
        </authorList>
    </citation>
    <scope>NUCLEOTIDE SEQUENCE [LARGE SCALE GENOMIC DNA]</scope>
    <source>
        <strain evidence="5 6">B4109</strain>
    </source>
</reference>
<evidence type="ECO:0000256" key="2">
    <source>
        <dbReference type="ARBA" id="ARBA00022722"/>
    </source>
</evidence>
<keyword evidence="3" id="KW-0378">Hydrolase</keyword>
<dbReference type="InterPro" id="IPR037038">
    <property type="entry name" value="HepT-like_sf"/>
</dbReference>
<evidence type="ECO:0000313" key="6">
    <source>
        <dbReference type="Proteomes" id="UP000075424"/>
    </source>
</evidence>
<accession>A0A150MEY6</accession>
<dbReference type="InterPro" id="IPR008201">
    <property type="entry name" value="HepT-like"/>
</dbReference>
<keyword evidence="2" id="KW-0540">Nuclease</keyword>
<dbReference type="GO" id="GO:0016787">
    <property type="term" value="F:hydrolase activity"/>
    <property type="evidence" value="ECO:0007669"/>
    <property type="project" value="UniProtKB-KW"/>
</dbReference>
<gene>
    <name evidence="5" type="ORF">B4109_2540</name>
</gene>
<evidence type="ECO:0000256" key="3">
    <source>
        <dbReference type="ARBA" id="ARBA00022801"/>
    </source>
</evidence>
<dbReference type="GO" id="GO:0004540">
    <property type="term" value="F:RNA nuclease activity"/>
    <property type="evidence" value="ECO:0007669"/>
    <property type="project" value="InterPro"/>
</dbReference>